<dbReference type="GO" id="GO:0043531">
    <property type="term" value="F:ADP binding"/>
    <property type="evidence" value="ECO:0007669"/>
    <property type="project" value="InterPro"/>
</dbReference>
<dbReference type="PANTHER" id="PTHR46082:SF6">
    <property type="entry name" value="AAA+ ATPASE DOMAIN-CONTAINING PROTEIN-RELATED"/>
    <property type="match status" value="1"/>
</dbReference>
<dbReference type="VEuPathDB" id="FungiDB:HZS61_002668"/>
<feature type="repeat" description="TPR" evidence="1">
    <location>
        <begin position="1035"/>
        <end position="1068"/>
    </location>
</feature>
<dbReference type="VEuPathDB" id="FungiDB:FOXG_13853"/>
<dbReference type="PROSITE" id="PS50005">
    <property type="entry name" value="TPR"/>
    <property type="match status" value="2"/>
</dbReference>
<evidence type="ECO:0000259" key="3">
    <source>
        <dbReference type="Pfam" id="PF00931"/>
    </source>
</evidence>
<dbReference type="Pfam" id="PF13424">
    <property type="entry name" value="TPR_12"/>
    <property type="match status" value="4"/>
</dbReference>
<feature type="signal peptide" evidence="2">
    <location>
        <begin position="1"/>
        <end position="22"/>
    </location>
</feature>
<dbReference type="Pfam" id="PF13374">
    <property type="entry name" value="TPR_10"/>
    <property type="match status" value="3"/>
</dbReference>
<dbReference type="VEuPathDB" id="FungiDB:HZS61_010495"/>
<dbReference type="SMART" id="SM00028">
    <property type="entry name" value="TPR"/>
    <property type="match status" value="10"/>
</dbReference>
<proteinExistence type="predicted"/>
<dbReference type="InterPro" id="IPR029058">
    <property type="entry name" value="AB_hydrolase_fold"/>
</dbReference>
<dbReference type="Gene3D" id="3.40.50.1820">
    <property type="entry name" value="alpha/beta hydrolase"/>
    <property type="match status" value="1"/>
</dbReference>
<dbReference type="Gene3D" id="1.25.40.10">
    <property type="entry name" value="Tetratricopeptide repeat domain"/>
    <property type="match status" value="3"/>
</dbReference>
<dbReference type="Gene3D" id="3.40.50.300">
    <property type="entry name" value="P-loop containing nucleotide triphosphate hydrolases"/>
    <property type="match status" value="1"/>
</dbReference>
<dbReference type="VEuPathDB" id="FungiDB:FOC1_g10004838"/>
<dbReference type="VEuPathDB" id="FungiDB:FOC1_g10000475"/>
<feature type="repeat" description="TPR" evidence="1">
    <location>
        <begin position="825"/>
        <end position="858"/>
    </location>
</feature>
<keyword evidence="2" id="KW-0732">Signal</keyword>
<evidence type="ECO:0000313" key="5">
    <source>
        <dbReference type="Proteomes" id="UP000285084"/>
    </source>
</evidence>
<protein>
    <recommendedName>
        <fullName evidence="3">NB-ARC domain-containing protein</fullName>
    </recommendedName>
</protein>
<feature type="chain" id="PRO_5019225682" description="NB-ARC domain-containing protein" evidence="2">
    <location>
        <begin position="23"/>
        <end position="1322"/>
    </location>
</feature>
<dbReference type="PRINTS" id="PR00381">
    <property type="entry name" value="KINESINLIGHT"/>
</dbReference>
<dbReference type="SUPFAM" id="SSF53474">
    <property type="entry name" value="alpha/beta-Hydrolases"/>
    <property type="match status" value="1"/>
</dbReference>
<dbReference type="SUPFAM" id="SSF52540">
    <property type="entry name" value="P-loop containing nucleoside triphosphate hydrolases"/>
    <property type="match status" value="1"/>
</dbReference>
<dbReference type="Pfam" id="PF00931">
    <property type="entry name" value="NB-ARC"/>
    <property type="match status" value="1"/>
</dbReference>
<dbReference type="InterPro" id="IPR053137">
    <property type="entry name" value="NLR-like"/>
</dbReference>
<accession>A0A420MRP4</accession>
<feature type="domain" description="NB-ARC" evidence="3">
    <location>
        <begin position="462"/>
        <end position="611"/>
    </location>
</feature>
<organism evidence="4 5">
    <name type="scientific">Fusarium oxysporum</name>
    <name type="common">Fusarium vascular wilt</name>
    <dbReference type="NCBI Taxonomy" id="5507"/>
    <lineage>
        <taxon>Eukaryota</taxon>
        <taxon>Fungi</taxon>
        <taxon>Dikarya</taxon>
        <taxon>Ascomycota</taxon>
        <taxon>Pezizomycotina</taxon>
        <taxon>Sordariomycetes</taxon>
        <taxon>Hypocreomycetidae</taxon>
        <taxon>Hypocreales</taxon>
        <taxon>Nectriaceae</taxon>
        <taxon>Fusarium</taxon>
        <taxon>Fusarium oxysporum species complex</taxon>
    </lineage>
</organism>
<dbReference type="SUPFAM" id="SSF48452">
    <property type="entry name" value="TPR-like"/>
    <property type="match status" value="3"/>
</dbReference>
<dbReference type="PANTHER" id="PTHR46082">
    <property type="entry name" value="ATP/GTP-BINDING PROTEIN-RELATED"/>
    <property type="match status" value="1"/>
</dbReference>
<evidence type="ECO:0000256" key="2">
    <source>
        <dbReference type="SAM" id="SignalP"/>
    </source>
</evidence>
<name>A0A420MRP4_FUSOX</name>
<evidence type="ECO:0000256" key="1">
    <source>
        <dbReference type="PROSITE-ProRule" id="PRU00339"/>
    </source>
</evidence>
<dbReference type="VEuPathDB" id="FungiDB:FOMG_17166"/>
<dbReference type="InterPro" id="IPR019734">
    <property type="entry name" value="TPR_rpt"/>
</dbReference>
<dbReference type="EMBL" id="MRCX01000129">
    <property type="protein sequence ID" value="RKK70673.1"/>
    <property type="molecule type" value="Genomic_DNA"/>
</dbReference>
<dbReference type="VEuPathDB" id="FungiDB:FOC4_g10006086"/>
<comment type="caution">
    <text evidence="4">The sequence shown here is derived from an EMBL/GenBank/DDBJ whole genome shotgun (WGS) entry which is preliminary data.</text>
</comment>
<dbReference type="InterPro" id="IPR002182">
    <property type="entry name" value="NB-ARC"/>
</dbReference>
<dbReference type="VEuPathDB" id="FungiDB:FOZG_04450"/>
<dbReference type="VEuPathDB" id="FungiDB:FOZG_16824"/>
<dbReference type="InterPro" id="IPR011990">
    <property type="entry name" value="TPR-like_helical_dom_sf"/>
</dbReference>
<gene>
    <name evidence="4" type="ORF">BFJ69_g11651</name>
</gene>
<dbReference type="InterPro" id="IPR027417">
    <property type="entry name" value="P-loop_NTPase"/>
</dbReference>
<reference evidence="4 5" key="1">
    <citation type="journal article" date="2018" name="Sci. Rep.">
        <title>Characterisation of pathogen-specific regions and novel effector candidates in Fusarium oxysporum f. sp. cepae.</title>
        <authorList>
            <person name="Armitage A.D."/>
            <person name="Taylor A."/>
            <person name="Sobczyk M.K."/>
            <person name="Baxter L."/>
            <person name="Greenfield B.P."/>
            <person name="Bates H.J."/>
            <person name="Wilson F."/>
            <person name="Jackson A.C."/>
            <person name="Ott S."/>
            <person name="Harrison R.J."/>
            <person name="Clarkson J.P."/>
        </authorList>
    </citation>
    <scope>NUCLEOTIDE SEQUENCE [LARGE SCALE GENOMIC DNA]</scope>
    <source>
        <strain evidence="4 5">Fo_A13</strain>
    </source>
</reference>
<dbReference type="VEuPathDB" id="FungiDB:FOIG_04461"/>
<dbReference type="VEuPathDB" id="FungiDB:FOMG_18558"/>
<dbReference type="Proteomes" id="UP000285084">
    <property type="component" value="Unassembled WGS sequence"/>
</dbReference>
<sequence>MDFPIASQLVLLSLILLTTILASFRLLGAQAPSTAEKTYASKPTKGPKTFRISGVPPNWDEERLRLFLADQDNIVGPVVESLAIDIDGRCRTGTATFQNVPKQLQNGRTWKILLPKTSETQSTSSRYLVIDNAFLGITPLYSPHPEYHKVDIIAIPGLGGHPFGSFKERDGNHMWLRDSLPNDLTHEDTTAPIARVMIYGYGSSVANSNNFQNLEDLSTSFYNSLLALARAPTAKPIIFVAHSLGGLIVKQSKNEDDLKLVKATYGIVFFGVPHDGMDISSLIPMVRDGPNRFLIESISHVNSQILSIQQREFHAALGDQGDSEIFCFYETEKSPTAHKDENGDWSMLGPKACLVTKSSATHCRSWERGPEHTCAISRTHSEMVKFGPQDHEYHKARERLIGLARRAVVAQHGKQSADVKSSKYHWMVPFERNEGFVGREDILRLLLKRTPPSTQPDACQRTVIQGLGGVGKTQIALEAAYRLRDTDNSCSVFWVPAVDATTFENAYRDIGQQLGVAGLDDDKADIKALVQAAMNDEDAGRWLLIIDNADDPELMFGLGGLARYLPCSMKGSILFTTRTREVMERLDVHSAGVIKAAKMSQEEAREMMRTRMTETHMQDTASTDGLLDFLDHLPLAIRQASAYMHKTGISTVRYLEYCRSSDITLVKLLSRDFEDRGRYEGIKNPVATTWLISFEHISRDSPRAGEYLRFMCFLAERNIPVSLLPLADDELEVDEAVGMLEAYGFITRLEDGMSVEMHRLVRLAMWNWLRKEEQSQKTYNDVVQRLNKVFTFPKHENRQIWIRYMAHAQRVLESDEQCANEEEITGLLFNVAEALYIQGRYEKAARLYKETLELRKKVLGKEHPSTLDSMNNLALVLKSMGEYAEAKKMHQETLELREKVLGKEHLSTLDSMNNLALVLKSMGEYAEAEKIHRLEWKLTEKLLGKKHPSTLDSINNLALMLNRIGEYTEAKKMHQETLELREKVLGREHPSTLDSMNNLALVLDSIGEYAEAKKMHRETLELREKVLGKEHPSTLDSMNNLALMLNSMGEYAEAKRIYQKTLKLKEKVLGKEHPSTLNSMNNLALMLKSIGEYAEAEKIHQLEWKLTEKLLGREHPSTLDSMNNLALVLKSIGEYAEAKKMHRETLKLREKVLGREHPSTLDSMNNLALMLKSIGEYTEAKKMHRETLELREKLLGREHPSTLDSMNNLALMLKSIGEYTEAKKMHRETLKLKEKILGKEHPSTLDSMNNLALMLNRMGENIEAEKMHRETLELREKVLGKEHPSTLISVNNLALMLKSMRGYTETEKMHQQMLQKASLPWL</sequence>
<evidence type="ECO:0000313" key="4">
    <source>
        <dbReference type="EMBL" id="RKK70673.1"/>
    </source>
</evidence>
<keyword evidence="1" id="KW-0802">TPR repeat</keyword>